<dbReference type="GO" id="GO:0005634">
    <property type="term" value="C:nucleus"/>
    <property type="evidence" value="ECO:0007669"/>
    <property type="project" value="UniProtKB-SubCell"/>
</dbReference>
<dbReference type="RefSeq" id="XP_020061839.1">
    <property type="nucleotide sequence ID" value="XM_020208202.1"/>
</dbReference>
<evidence type="ECO:0000256" key="4">
    <source>
        <dbReference type="ARBA" id="ARBA00023015"/>
    </source>
</evidence>
<dbReference type="PANTHER" id="PTHR31668:SF18">
    <property type="entry name" value="MALTOSE FERMENTATION REGULATORY PROTEIN MAL13-RELATED"/>
    <property type="match status" value="1"/>
</dbReference>
<dbReference type="CDD" id="cd12148">
    <property type="entry name" value="fungal_TF_MHR"/>
    <property type="match status" value="1"/>
</dbReference>
<evidence type="ECO:0000256" key="2">
    <source>
        <dbReference type="ARBA" id="ARBA00022723"/>
    </source>
</evidence>
<dbReference type="STRING" id="984487.A0A1E4SB14"/>
<evidence type="ECO:0000256" key="5">
    <source>
        <dbReference type="ARBA" id="ARBA00023125"/>
    </source>
</evidence>
<evidence type="ECO:0000313" key="9">
    <source>
        <dbReference type="Proteomes" id="UP000094285"/>
    </source>
</evidence>
<evidence type="ECO:0000256" key="6">
    <source>
        <dbReference type="ARBA" id="ARBA00023163"/>
    </source>
</evidence>
<evidence type="ECO:0000313" key="8">
    <source>
        <dbReference type="EMBL" id="ODV76717.1"/>
    </source>
</evidence>
<comment type="subcellular location">
    <subcellularLocation>
        <location evidence="1">Nucleus</location>
    </subcellularLocation>
</comment>
<gene>
    <name evidence="8" type="ORF">CANTADRAFT_27732</name>
</gene>
<organism evidence="8 9">
    <name type="scientific">Suhomyces tanzawaensis NRRL Y-17324</name>
    <dbReference type="NCBI Taxonomy" id="984487"/>
    <lineage>
        <taxon>Eukaryota</taxon>
        <taxon>Fungi</taxon>
        <taxon>Dikarya</taxon>
        <taxon>Ascomycota</taxon>
        <taxon>Saccharomycotina</taxon>
        <taxon>Pichiomycetes</taxon>
        <taxon>Debaryomycetaceae</taxon>
        <taxon>Suhomyces</taxon>
    </lineage>
</organism>
<dbReference type="PANTHER" id="PTHR31668">
    <property type="entry name" value="GLUCOSE TRANSPORT TRANSCRIPTION REGULATOR RGT1-RELATED-RELATED"/>
    <property type="match status" value="1"/>
</dbReference>
<keyword evidence="3" id="KW-0862">Zinc</keyword>
<evidence type="ECO:0000256" key="1">
    <source>
        <dbReference type="ARBA" id="ARBA00004123"/>
    </source>
</evidence>
<dbReference type="EMBL" id="KV453918">
    <property type="protein sequence ID" value="ODV76717.1"/>
    <property type="molecule type" value="Genomic_DNA"/>
</dbReference>
<protein>
    <recommendedName>
        <fullName evidence="10">Transcription factor domain-containing protein</fullName>
    </recommendedName>
</protein>
<reference evidence="9" key="1">
    <citation type="submission" date="2016-05" db="EMBL/GenBank/DDBJ databases">
        <title>Comparative genomics of biotechnologically important yeasts.</title>
        <authorList>
            <consortium name="DOE Joint Genome Institute"/>
            <person name="Riley R."/>
            <person name="Haridas S."/>
            <person name="Wolfe K.H."/>
            <person name="Lopes M.R."/>
            <person name="Hittinger C.T."/>
            <person name="Goker M."/>
            <person name="Salamov A."/>
            <person name="Wisecaver J."/>
            <person name="Long T.M."/>
            <person name="Aerts A.L."/>
            <person name="Barry K."/>
            <person name="Choi C."/>
            <person name="Clum A."/>
            <person name="Coughlan A.Y."/>
            <person name="Deshpande S."/>
            <person name="Douglass A.P."/>
            <person name="Hanson S.J."/>
            <person name="Klenk H.-P."/>
            <person name="Labutti K."/>
            <person name="Lapidus A."/>
            <person name="Lindquist E."/>
            <person name="Lipzen A."/>
            <person name="Meier-Kolthoff J.P."/>
            <person name="Ohm R.A."/>
            <person name="Otillar R.P."/>
            <person name="Pangilinan J."/>
            <person name="Peng Y."/>
            <person name="Rokas A."/>
            <person name="Rosa C.A."/>
            <person name="Scheuner C."/>
            <person name="Sibirny A.A."/>
            <person name="Slot J.C."/>
            <person name="Stielow J.B."/>
            <person name="Sun H."/>
            <person name="Kurtzman C.P."/>
            <person name="Blackwell M."/>
            <person name="Grigoriev I.V."/>
            <person name="Jeffries T.W."/>
        </authorList>
    </citation>
    <scope>NUCLEOTIDE SEQUENCE [LARGE SCALE GENOMIC DNA]</scope>
    <source>
        <strain evidence="9">NRRL Y-17324</strain>
    </source>
</reference>
<dbReference type="AlphaFoldDB" id="A0A1E4SB14"/>
<dbReference type="OrthoDB" id="2740448at2759"/>
<name>A0A1E4SB14_9ASCO</name>
<evidence type="ECO:0000256" key="7">
    <source>
        <dbReference type="ARBA" id="ARBA00023242"/>
    </source>
</evidence>
<dbReference type="GO" id="GO:0046872">
    <property type="term" value="F:metal ion binding"/>
    <property type="evidence" value="ECO:0007669"/>
    <property type="project" value="UniProtKB-KW"/>
</dbReference>
<keyword evidence="9" id="KW-1185">Reference proteome</keyword>
<dbReference type="Proteomes" id="UP000094285">
    <property type="component" value="Unassembled WGS sequence"/>
</dbReference>
<accession>A0A1E4SB14</accession>
<dbReference type="InterPro" id="IPR050797">
    <property type="entry name" value="Carb_Metab_Trans_Reg"/>
</dbReference>
<keyword evidence="5" id="KW-0238">DNA-binding</keyword>
<keyword evidence="4" id="KW-0805">Transcription regulation</keyword>
<dbReference type="GeneID" id="30982339"/>
<proteinExistence type="predicted"/>
<keyword evidence="6" id="KW-0804">Transcription</keyword>
<evidence type="ECO:0000256" key="3">
    <source>
        <dbReference type="ARBA" id="ARBA00022833"/>
    </source>
</evidence>
<keyword evidence="2" id="KW-0479">Metal-binding</keyword>
<evidence type="ECO:0008006" key="10">
    <source>
        <dbReference type="Google" id="ProtNLM"/>
    </source>
</evidence>
<dbReference type="GO" id="GO:0003677">
    <property type="term" value="F:DNA binding"/>
    <property type="evidence" value="ECO:0007669"/>
    <property type="project" value="UniProtKB-KW"/>
</dbReference>
<keyword evidence="7" id="KW-0539">Nucleus</keyword>
<sequence length="275" mass="30933">MDNFTENSSVTDLSTVFSPLPEAAPAIKIADVVWYLQAYQSWFYSVWPVVSTSNLIFRLSNIDFQKTLSYEDSLPYALSLSISAAIANQIEASSMSVMELPPLMEADRYALEALRIRDVYAHSMIPCTETILTSYYLYVYFTTVRGGTQASLQYLQEAVSTTQQLGLHNPMTYLTKSPHETHLLSKVYHLLLVTERVISIQHGFQLVLTTGIPLPTIEDDEYPFALVEFVDLLKLFVNSEATINPKIEVLANNINDSSSSGNIPNLNTNYNDSYR</sequence>